<accession>A0A1G7B5P2</accession>
<dbReference type="AlphaFoldDB" id="A0A1G7B5P2"/>
<keyword evidence="3" id="KW-1185">Reference proteome</keyword>
<evidence type="ECO:0000313" key="3">
    <source>
        <dbReference type="Proteomes" id="UP000199034"/>
    </source>
</evidence>
<feature type="region of interest" description="Disordered" evidence="1">
    <location>
        <begin position="43"/>
        <end position="76"/>
    </location>
</feature>
<protein>
    <submittedName>
        <fullName evidence="2">Uncharacterized protein</fullName>
    </submittedName>
</protein>
<dbReference type="STRING" id="1045774.SAMN05421872_11736"/>
<gene>
    <name evidence="2" type="ORF">SAMN05421872_11736</name>
</gene>
<evidence type="ECO:0000313" key="2">
    <source>
        <dbReference type="EMBL" id="SDE22282.1"/>
    </source>
</evidence>
<proteinExistence type="predicted"/>
<evidence type="ECO:0000256" key="1">
    <source>
        <dbReference type="SAM" id="MobiDB-lite"/>
    </source>
</evidence>
<name>A0A1G7B5P2_9ACTN</name>
<dbReference type="EMBL" id="FMZM01000017">
    <property type="protein sequence ID" value="SDE22282.1"/>
    <property type="molecule type" value="Genomic_DNA"/>
</dbReference>
<reference evidence="2 3" key="1">
    <citation type="submission" date="2016-10" db="EMBL/GenBank/DDBJ databases">
        <authorList>
            <person name="de Groot N.N."/>
        </authorList>
    </citation>
    <scope>NUCLEOTIDE SEQUENCE [LARGE SCALE GENOMIC DNA]</scope>
    <source>
        <strain evidence="2 3">CGMCC 4.6858</strain>
    </source>
</reference>
<organism evidence="2 3">
    <name type="scientific">Nocardioides lianchengensis</name>
    <dbReference type="NCBI Taxonomy" id="1045774"/>
    <lineage>
        <taxon>Bacteria</taxon>
        <taxon>Bacillati</taxon>
        <taxon>Actinomycetota</taxon>
        <taxon>Actinomycetes</taxon>
        <taxon>Propionibacteriales</taxon>
        <taxon>Nocardioidaceae</taxon>
        <taxon>Nocardioides</taxon>
    </lineage>
</organism>
<sequence>MTTSTPRQRGAALGAVAVAAAGVLCAVLLPTWAAPGELVAADPMPGTEEGAPFRTVGDGSLPEAAPPLRGPHEPLSSAERGYAFRLAREALPDTARDVRREPGGELISADLPALADRTAARLVVVTAYDYATDELHQLLLDLGAGEVVSDQHASGLQLPPTEAETAIALELAITAEPAPTFVVEYRELNNAPLLTADQVSAVAGVWRPAAEALAAPVTDVCGRHRCVQLLVALPTGEYLDTHDIVVDLSAGAVLPAEQEDHRHED</sequence>
<dbReference type="Proteomes" id="UP000199034">
    <property type="component" value="Unassembled WGS sequence"/>
</dbReference>
<dbReference type="OrthoDB" id="5003040at2"/>
<dbReference type="RefSeq" id="WP_090860797.1">
    <property type="nucleotide sequence ID" value="NZ_FMZM01000017.1"/>
</dbReference>